<accession>A0A7R8ZZK1</accession>
<dbReference type="OrthoDB" id="6328618at2759"/>
<proteinExistence type="predicted"/>
<dbReference type="Proteomes" id="UP000677054">
    <property type="component" value="Unassembled WGS sequence"/>
</dbReference>
<dbReference type="PANTHER" id="PTHR21177:SF4">
    <property type="entry name" value="IP06524P"/>
    <property type="match status" value="1"/>
</dbReference>
<dbReference type="AlphaFoldDB" id="A0A7R8ZZK1"/>
<feature type="domain" description="DUF4789" evidence="2">
    <location>
        <begin position="91"/>
        <end position="136"/>
    </location>
</feature>
<sequence length="411" mass="47055">MLFWLLFVLTKVERGSSHPPCEKSYQAQWPSNGLCYTEFTQGPCPPGREISYNVFIGSGECTCVRGFLEYPQNGQCYEEFGQGPCEPGLIFVTDPQGNGTCDCRPSLKFYYHRDTRKCFPLYSRGPCELGQHLVFDYARGEPSCRCKDNHIPWSDGNCYELNTRGPCREQCESGVECLLRDLDTRTTDCQCVSQYESDGRCFQAFSQGYCPLGQWLVPSQNHSTSSLQCQVKRECKKFDNWFHDPQTKTCYRQYSQGPCPKGKLFYLDRVSGEIKCGCESTWKPYYWPGDGGCYEPKSEGPCPRGKYFHYDVGNGRTECRCFHNHVPDRKFPVCHEEFTRADCPLGLLVRAHPRTGEAVCDCSKDMIGHFWAADGRCYEHFTRGPCEKGQMFRLGWGLDSPICMFWPPSFT</sequence>
<evidence type="ECO:0000313" key="3">
    <source>
        <dbReference type="EMBL" id="CAD7242177.1"/>
    </source>
</evidence>
<dbReference type="EMBL" id="CAJPEV010000228">
    <property type="protein sequence ID" value="CAG0882672.1"/>
    <property type="molecule type" value="Genomic_DNA"/>
</dbReference>
<evidence type="ECO:0000259" key="2">
    <source>
        <dbReference type="Pfam" id="PF16033"/>
    </source>
</evidence>
<feature type="domain" description="DUF4789" evidence="2">
    <location>
        <begin position="354"/>
        <end position="403"/>
    </location>
</feature>
<reference evidence="3" key="1">
    <citation type="submission" date="2020-11" db="EMBL/GenBank/DDBJ databases">
        <authorList>
            <person name="Tran Van P."/>
        </authorList>
    </citation>
    <scope>NUCLEOTIDE SEQUENCE</scope>
</reference>
<gene>
    <name evidence="3" type="ORF">DSTB1V02_LOCUS2148</name>
</gene>
<dbReference type="InterPro" id="IPR031993">
    <property type="entry name" value="DUF4789"/>
</dbReference>
<keyword evidence="1" id="KW-0732">Signal</keyword>
<protein>
    <recommendedName>
        <fullName evidence="2">DUF4789 domain-containing protein</fullName>
    </recommendedName>
</protein>
<feature type="signal peptide" evidence="1">
    <location>
        <begin position="1"/>
        <end position="17"/>
    </location>
</feature>
<dbReference type="PANTHER" id="PTHR21177">
    <property type="entry name" value="IP06524P-RELATED"/>
    <property type="match status" value="1"/>
</dbReference>
<keyword evidence="4" id="KW-1185">Reference proteome</keyword>
<dbReference type="Pfam" id="PF16033">
    <property type="entry name" value="DUF4789"/>
    <property type="match status" value="2"/>
</dbReference>
<feature type="chain" id="PRO_5036402715" description="DUF4789 domain-containing protein" evidence="1">
    <location>
        <begin position="18"/>
        <end position="411"/>
    </location>
</feature>
<evidence type="ECO:0000256" key="1">
    <source>
        <dbReference type="SAM" id="SignalP"/>
    </source>
</evidence>
<organism evidence="3">
    <name type="scientific">Darwinula stevensoni</name>
    <dbReference type="NCBI Taxonomy" id="69355"/>
    <lineage>
        <taxon>Eukaryota</taxon>
        <taxon>Metazoa</taxon>
        <taxon>Ecdysozoa</taxon>
        <taxon>Arthropoda</taxon>
        <taxon>Crustacea</taxon>
        <taxon>Oligostraca</taxon>
        <taxon>Ostracoda</taxon>
        <taxon>Podocopa</taxon>
        <taxon>Podocopida</taxon>
        <taxon>Darwinulocopina</taxon>
        <taxon>Darwinuloidea</taxon>
        <taxon>Darwinulidae</taxon>
        <taxon>Darwinula</taxon>
    </lineage>
</organism>
<dbReference type="EMBL" id="LR899745">
    <property type="protein sequence ID" value="CAD7242177.1"/>
    <property type="molecule type" value="Genomic_DNA"/>
</dbReference>
<name>A0A7R8ZZK1_9CRUS</name>
<evidence type="ECO:0000313" key="4">
    <source>
        <dbReference type="Proteomes" id="UP000677054"/>
    </source>
</evidence>